<dbReference type="Pfam" id="PF00389">
    <property type="entry name" value="2-Hacid_dh"/>
    <property type="match status" value="1"/>
</dbReference>
<comment type="similarity">
    <text evidence="1 4">Belongs to the D-isomer specific 2-hydroxyacid dehydrogenase family.</text>
</comment>
<keyword evidence="3" id="KW-0520">NAD</keyword>
<accession>A0ABT4VBN0</accession>
<dbReference type="NCBIfam" id="NF006263">
    <property type="entry name" value="PRK08410.1"/>
    <property type="match status" value="1"/>
</dbReference>
<gene>
    <name evidence="7" type="ORF">PF021_00300</name>
</gene>
<name>A0ABT4VBN0_9HELI</name>
<reference evidence="7 8" key="1">
    <citation type="submission" date="2023-01" db="EMBL/GenBank/DDBJ databases">
        <title>Description of Helicobacter ibis sp. nov. isolated from faecal droppings of black-faced ibis (Theristicus melanopis).</title>
        <authorList>
            <person name="Lopez-Cantillo M."/>
            <person name="Vidal-Veuthey B."/>
            <person name="Mella A."/>
            <person name="De La Haba R."/>
            <person name="Collado L."/>
        </authorList>
    </citation>
    <scope>NUCLEOTIDE SEQUENCE [LARGE SCALE GENOMIC DNA]</scope>
    <source>
        <strain evidence="7 8">A82</strain>
    </source>
</reference>
<dbReference type="Proteomes" id="UP001210261">
    <property type="component" value="Unassembled WGS sequence"/>
</dbReference>
<feature type="domain" description="D-isomer specific 2-hydroxyacid dehydrogenase NAD-binding" evidence="6">
    <location>
        <begin position="109"/>
        <end position="289"/>
    </location>
</feature>
<evidence type="ECO:0000256" key="2">
    <source>
        <dbReference type="ARBA" id="ARBA00023002"/>
    </source>
</evidence>
<evidence type="ECO:0000259" key="6">
    <source>
        <dbReference type="Pfam" id="PF02826"/>
    </source>
</evidence>
<dbReference type="InterPro" id="IPR006139">
    <property type="entry name" value="D-isomer_2_OHA_DH_cat_dom"/>
</dbReference>
<dbReference type="Gene3D" id="3.40.50.720">
    <property type="entry name" value="NAD(P)-binding Rossmann-like Domain"/>
    <property type="match status" value="2"/>
</dbReference>
<dbReference type="SUPFAM" id="SSF52283">
    <property type="entry name" value="Formate/glycerate dehydrogenase catalytic domain-like"/>
    <property type="match status" value="1"/>
</dbReference>
<evidence type="ECO:0000313" key="8">
    <source>
        <dbReference type="Proteomes" id="UP001210261"/>
    </source>
</evidence>
<keyword evidence="8" id="KW-1185">Reference proteome</keyword>
<evidence type="ECO:0000256" key="3">
    <source>
        <dbReference type="ARBA" id="ARBA00023027"/>
    </source>
</evidence>
<evidence type="ECO:0000256" key="1">
    <source>
        <dbReference type="ARBA" id="ARBA00005854"/>
    </source>
</evidence>
<dbReference type="PANTHER" id="PTHR43761">
    <property type="entry name" value="D-ISOMER SPECIFIC 2-HYDROXYACID DEHYDROGENASE FAMILY PROTEIN (AFU_ORTHOLOGUE AFUA_1G13630)"/>
    <property type="match status" value="1"/>
</dbReference>
<dbReference type="PANTHER" id="PTHR43761:SF1">
    <property type="entry name" value="D-ISOMER SPECIFIC 2-HYDROXYACID DEHYDROGENASE CATALYTIC DOMAIN-CONTAINING PROTEIN-RELATED"/>
    <property type="match status" value="1"/>
</dbReference>
<evidence type="ECO:0000313" key="7">
    <source>
        <dbReference type="EMBL" id="MDA3968116.1"/>
    </source>
</evidence>
<evidence type="ECO:0000256" key="4">
    <source>
        <dbReference type="RuleBase" id="RU003719"/>
    </source>
</evidence>
<feature type="domain" description="D-isomer specific 2-hydroxyacid dehydrogenase catalytic" evidence="5">
    <location>
        <begin position="20"/>
        <end position="311"/>
    </location>
</feature>
<dbReference type="InterPro" id="IPR006140">
    <property type="entry name" value="D-isomer_DH_NAD-bd"/>
</dbReference>
<sequence>MQHKIVFLDAKSLGNNNLGQYLSEFGEYTEYEITSPNETLQRCNDATIIITNKVILDSNILESLKDSLKLICITATGTNNVDLQTAQKLGIEVKNVVGYSTKSVAQHTLMMALALSAKIPYYDDYCKSKKYAQNPLFTNLDEKLELINGKNWGIIGLGTIGLEVARLANAFGAYISYYSTSGNNNNPDFQQKDLDTLLKESSIISIHAPLNEKTKNLLNKDNLDLIHEGAILINVGRGGIINENDLAETLKVKKFYAGLDVFESEPPKEDNPLFSKEIANQLLLTPHNAWGYENSKKKLIKGILDNIKEFLRLD</sequence>
<dbReference type="SUPFAM" id="SSF51735">
    <property type="entry name" value="NAD(P)-binding Rossmann-fold domains"/>
    <property type="match status" value="1"/>
</dbReference>
<dbReference type="InterPro" id="IPR036291">
    <property type="entry name" value="NAD(P)-bd_dom_sf"/>
</dbReference>
<organism evidence="7 8">
    <name type="scientific">Helicobacter ibis</name>
    <dbReference type="NCBI Taxonomy" id="2962633"/>
    <lineage>
        <taxon>Bacteria</taxon>
        <taxon>Pseudomonadati</taxon>
        <taxon>Campylobacterota</taxon>
        <taxon>Epsilonproteobacteria</taxon>
        <taxon>Campylobacterales</taxon>
        <taxon>Helicobacteraceae</taxon>
        <taxon>Helicobacter</taxon>
    </lineage>
</organism>
<protein>
    <submittedName>
        <fullName evidence="7">D-2-hydroxyacid dehydrogenase</fullName>
    </submittedName>
</protein>
<evidence type="ECO:0000259" key="5">
    <source>
        <dbReference type="Pfam" id="PF00389"/>
    </source>
</evidence>
<dbReference type="EMBL" id="JAQHXR010000001">
    <property type="protein sequence ID" value="MDA3968116.1"/>
    <property type="molecule type" value="Genomic_DNA"/>
</dbReference>
<keyword evidence="2 4" id="KW-0560">Oxidoreductase</keyword>
<dbReference type="Pfam" id="PF02826">
    <property type="entry name" value="2-Hacid_dh_C"/>
    <property type="match status" value="1"/>
</dbReference>
<proteinExistence type="inferred from homology"/>
<dbReference type="RefSeq" id="WP_271020393.1">
    <property type="nucleotide sequence ID" value="NZ_JAQHXR010000001.1"/>
</dbReference>
<comment type="caution">
    <text evidence="7">The sequence shown here is derived from an EMBL/GenBank/DDBJ whole genome shotgun (WGS) entry which is preliminary data.</text>
</comment>
<dbReference type="InterPro" id="IPR050418">
    <property type="entry name" value="D-iso_2-hydroxyacid_DH_PdxB"/>
</dbReference>